<keyword evidence="7" id="KW-1185">Reference proteome</keyword>
<dbReference type="Pfam" id="PF00535">
    <property type="entry name" value="Glycos_transf_2"/>
    <property type="match status" value="1"/>
</dbReference>
<feature type="domain" description="Glycosyltransferase 2-like" evidence="4">
    <location>
        <begin position="10"/>
        <end position="138"/>
    </location>
</feature>
<feature type="non-terminal residue" evidence="6">
    <location>
        <position position="330"/>
    </location>
</feature>
<evidence type="ECO:0000256" key="2">
    <source>
        <dbReference type="ARBA" id="ARBA00022679"/>
    </source>
</evidence>
<accession>A0A415NZ42</accession>
<reference evidence="5" key="2">
    <citation type="submission" date="2021-02" db="EMBL/GenBank/DDBJ databases">
        <title>Infant gut strain persistence is associated with maternal origin, phylogeny, and functional potential including surface adhesion and iron acquisition.</title>
        <authorList>
            <person name="Lou Y.C."/>
        </authorList>
    </citation>
    <scope>NUCLEOTIDE SEQUENCE</scope>
    <source>
        <strain evidence="5">L3_108_103G1_dasL3_108_103G1_concoct_2</strain>
    </source>
</reference>
<sequence>MNESHNCIVSIIVPIYNAEKYLSRTVETLRRQTLTNIEILLVNDGSTDDSLKLCREFAEIDPRIQVIDKQNGGVSSARNIGLKLAKGQYVLFVDADDYVEANYAEILLKTLQENKSDIEMCGYFREDKKSEQIITLMEKDHVFDLNKELPSIHKAFVKGNGGIYSIFNKLFSLKKIKENNLQFSEKLSHAEDFLFCIQYVNTCSSFGYINIPLYHYVNNDNSLTTTFNKRQLAYHEDWLMVLKQNIVSDVYKEHTQEIYYTTLTEVNDYCIRAKRNKVRFSYKDLTSYPSVREMIKNIRFKRVDSISCYILLIALRFKILFLYKLYILLR</sequence>
<dbReference type="Proteomes" id="UP000753219">
    <property type="component" value="Unassembled WGS sequence"/>
</dbReference>
<evidence type="ECO:0000313" key="5">
    <source>
        <dbReference type="EMBL" id="MBS4884492.1"/>
    </source>
</evidence>
<dbReference type="Gene3D" id="3.90.550.10">
    <property type="entry name" value="Spore Coat Polysaccharide Biosynthesis Protein SpsA, Chain A"/>
    <property type="match status" value="1"/>
</dbReference>
<keyword evidence="2 6" id="KW-0808">Transferase</keyword>
<dbReference type="CDD" id="cd00761">
    <property type="entry name" value="Glyco_tranf_GTA_type"/>
    <property type="match status" value="1"/>
</dbReference>
<comment type="caution">
    <text evidence="6">The sequence shown here is derived from an EMBL/GenBank/DDBJ whole genome shotgun (WGS) entry which is preliminary data.</text>
</comment>
<dbReference type="PANTHER" id="PTHR22916:SF51">
    <property type="entry name" value="GLYCOSYLTRANSFERASE EPSH-RELATED"/>
    <property type="match status" value="1"/>
</dbReference>
<evidence type="ECO:0000259" key="4">
    <source>
        <dbReference type="Pfam" id="PF00535"/>
    </source>
</evidence>
<keyword evidence="3" id="KW-0472">Membrane</keyword>
<dbReference type="PANTHER" id="PTHR22916">
    <property type="entry name" value="GLYCOSYLTRANSFERASE"/>
    <property type="match status" value="1"/>
</dbReference>
<evidence type="ECO:0000256" key="1">
    <source>
        <dbReference type="ARBA" id="ARBA00022676"/>
    </source>
</evidence>
<evidence type="ECO:0000256" key="3">
    <source>
        <dbReference type="SAM" id="Phobius"/>
    </source>
</evidence>
<reference evidence="6 7" key="1">
    <citation type="submission" date="2018-08" db="EMBL/GenBank/DDBJ databases">
        <title>A genome reference for cultivated species of the human gut microbiota.</title>
        <authorList>
            <person name="Zou Y."/>
            <person name="Xue W."/>
            <person name="Luo G."/>
        </authorList>
    </citation>
    <scope>NUCLEOTIDE SEQUENCE [LARGE SCALE GENOMIC DNA]</scope>
    <source>
        <strain evidence="6 7">AF35-6BH</strain>
    </source>
</reference>
<dbReference type="GO" id="GO:0016757">
    <property type="term" value="F:glycosyltransferase activity"/>
    <property type="evidence" value="ECO:0007669"/>
    <property type="project" value="UniProtKB-KW"/>
</dbReference>
<gene>
    <name evidence="6" type="ORF">DWZ83_10290</name>
    <name evidence="5" type="ORF">KHZ85_06980</name>
</gene>
<dbReference type="AlphaFoldDB" id="A0A415NZ42"/>
<dbReference type="InterPro" id="IPR001173">
    <property type="entry name" value="Glyco_trans_2-like"/>
</dbReference>
<organism evidence="6 7">
    <name type="scientific">Amedibacillus dolichus</name>
    <dbReference type="NCBI Taxonomy" id="31971"/>
    <lineage>
        <taxon>Bacteria</taxon>
        <taxon>Bacillati</taxon>
        <taxon>Bacillota</taxon>
        <taxon>Erysipelotrichia</taxon>
        <taxon>Erysipelotrichales</taxon>
        <taxon>Erysipelotrichaceae</taxon>
        <taxon>Amedibacillus</taxon>
    </lineage>
</organism>
<proteinExistence type="predicted"/>
<dbReference type="OrthoDB" id="396512at2"/>
<feature type="transmembrane region" description="Helical" evidence="3">
    <location>
        <begin position="309"/>
        <end position="329"/>
    </location>
</feature>
<keyword evidence="3" id="KW-1133">Transmembrane helix</keyword>
<name>A0A415NZ42_9FIRM</name>
<dbReference type="SUPFAM" id="SSF53448">
    <property type="entry name" value="Nucleotide-diphospho-sugar transferases"/>
    <property type="match status" value="1"/>
</dbReference>
<dbReference type="InterPro" id="IPR029044">
    <property type="entry name" value="Nucleotide-diphossugar_trans"/>
</dbReference>
<keyword evidence="3" id="KW-0812">Transmembrane</keyword>
<dbReference type="EMBL" id="QRPK01000101">
    <property type="protein sequence ID" value="RHM05728.1"/>
    <property type="molecule type" value="Genomic_DNA"/>
</dbReference>
<protein>
    <submittedName>
        <fullName evidence="6">Glycosyltransferase</fullName>
        <ecNumber evidence="5">2.4.-.-</ecNumber>
    </submittedName>
</protein>
<dbReference type="EC" id="2.4.-.-" evidence="5"/>
<evidence type="ECO:0000313" key="7">
    <source>
        <dbReference type="Proteomes" id="UP000284868"/>
    </source>
</evidence>
<evidence type="ECO:0000313" key="6">
    <source>
        <dbReference type="EMBL" id="RHM05728.1"/>
    </source>
</evidence>
<dbReference type="EMBL" id="JAGZMZ010000016">
    <property type="protein sequence ID" value="MBS4884492.1"/>
    <property type="molecule type" value="Genomic_DNA"/>
</dbReference>
<dbReference type="RefSeq" id="WP_004800252.1">
    <property type="nucleotide sequence ID" value="NZ_CABKNA010000002.1"/>
</dbReference>
<keyword evidence="1 5" id="KW-0328">Glycosyltransferase</keyword>
<dbReference type="Proteomes" id="UP000284868">
    <property type="component" value="Unassembled WGS sequence"/>
</dbReference>
<dbReference type="GeneID" id="92793764"/>